<organism evidence="3 4">
    <name type="scientific">Thermasporomyces composti</name>
    <dbReference type="NCBI Taxonomy" id="696763"/>
    <lineage>
        <taxon>Bacteria</taxon>
        <taxon>Bacillati</taxon>
        <taxon>Actinomycetota</taxon>
        <taxon>Actinomycetes</taxon>
        <taxon>Propionibacteriales</taxon>
        <taxon>Nocardioidaceae</taxon>
        <taxon>Thermasporomyces</taxon>
    </lineage>
</organism>
<sequence>MTTPESGSPSVDVPEAATEASDDLPIDEATAFGVEDFDPDDPWNAVLCVESERAVTVLPLTPKNLDLLVERLDEVREAQRTALGVPSPEGTTRDDRPGALHQLAHAARLATGSAHVARVWHTSPQGRLVIIGGAVLFVLLGLIASLVS</sequence>
<feature type="region of interest" description="Disordered" evidence="1">
    <location>
        <begin position="1"/>
        <end position="37"/>
    </location>
</feature>
<keyword evidence="2" id="KW-0472">Membrane</keyword>
<gene>
    <name evidence="3" type="ORF">DFJ64_1963</name>
</gene>
<feature type="transmembrane region" description="Helical" evidence="2">
    <location>
        <begin position="128"/>
        <end position="147"/>
    </location>
</feature>
<keyword evidence="4" id="KW-1185">Reference proteome</keyword>
<dbReference type="OrthoDB" id="4202809at2"/>
<name>A0A3D9V8Q8_THECX</name>
<proteinExistence type="predicted"/>
<keyword evidence="2" id="KW-1133">Transmembrane helix</keyword>
<evidence type="ECO:0000313" key="4">
    <source>
        <dbReference type="Proteomes" id="UP000256485"/>
    </source>
</evidence>
<dbReference type="Proteomes" id="UP000256485">
    <property type="component" value="Unassembled WGS sequence"/>
</dbReference>
<keyword evidence="2" id="KW-0812">Transmembrane</keyword>
<dbReference type="AlphaFoldDB" id="A0A3D9V8Q8"/>
<evidence type="ECO:0000313" key="3">
    <source>
        <dbReference type="EMBL" id="REF36550.1"/>
    </source>
</evidence>
<evidence type="ECO:0000256" key="1">
    <source>
        <dbReference type="SAM" id="MobiDB-lite"/>
    </source>
</evidence>
<accession>A0A3D9V8Q8</accession>
<dbReference type="EMBL" id="QTUC01000001">
    <property type="protein sequence ID" value="REF36550.1"/>
    <property type="molecule type" value="Genomic_DNA"/>
</dbReference>
<evidence type="ECO:0000256" key="2">
    <source>
        <dbReference type="SAM" id="Phobius"/>
    </source>
</evidence>
<reference evidence="3 4" key="1">
    <citation type="submission" date="2018-08" db="EMBL/GenBank/DDBJ databases">
        <title>Sequencing the genomes of 1000 actinobacteria strains.</title>
        <authorList>
            <person name="Klenk H.-P."/>
        </authorList>
    </citation>
    <scope>NUCLEOTIDE SEQUENCE [LARGE SCALE GENOMIC DNA]</scope>
    <source>
        <strain evidence="3 4">DSM 22891</strain>
    </source>
</reference>
<protein>
    <submittedName>
        <fullName evidence="3">Uncharacterized protein</fullName>
    </submittedName>
</protein>
<comment type="caution">
    <text evidence="3">The sequence shown here is derived from an EMBL/GenBank/DDBJ whole genome shotgun (WGS) entry which is preliminary data.</text>
</comment>
<dbReference type="RefSeq" id="WP_115850171.1">
    <property type="nucleotide sequence ID" value="NZ_QTUC01000001.1"/>
</dbReference>